<keyword evidence="2" id="KW-1003">Cell membrane</keyword>
<dbReference type="InParanoid" id="A0A3N1GAQ7"/>
<dbReference type="OrthoDB" id="110231at2"/>
<dbReference type="PROSITE" id="PS51846">
    <property type="entry name" value="CNNM"/>
    <property type="match status" value="1"/>
</dbReference>
<dbReference type="EMBL" id="RJKN01000007">
    <property type="protein sequence ID" value="ROP27268.1"/>
    <property type="molecule type" value="Genomic_DNA"/>
</dbReference>
<dbReference type="SUPFAM" id="SSF54631">
    <property type="entry name" value="CBS-domain pair"/>
    <property type="match status" value="1"/>
</dbReference>
<protein>
    <submittedName>
        <fullName evidence="8">CBS domain containing-hemolysin-like protein</fullName>
    </submittedName>
</protein>
<sequence>MNDWLGLGLTALLLALNAFFVGAEFALISARRTLVEPRAAEGSRAARTTLRAMENVSLMMAGAQLGITICSLLLGALSEPAIAHLLEVPFAAAGVPEALLHPISFVIALALVTLLHVVLGEMVPKNIAIAGPERAALVLAPPLVLTVKVMYPLIWTLNIAANRILRLLGVTPRDEVASVFTRDEVAGLVAESREGGLLDDREGELLLEALEFDEHHVSGVMIDIDRVTVLPLGVTPAQAEEVAVRGFSRFPVRGADGVLHGYVHIKDLLEVDAARREVPVGADRLRPLPEVPADAALRTVLARMQKDGAHLAAVRGGTGGVVGIVTLEDVLSELVGQIRDDTRRAAVAGSR</sequence>
<dbReference type="Pfam" id="PF00571">
    <property type="entry name" value="CBS"/>
    <property type="match status" value="1"/>
</dbReference>
<keyword evidence="3" id="KW-0129">CBS domain</keyword>
<dbReference type="InterPro" id="IPR051676">
    <property type="entry name" value="UPF0053_domain"/>
</dbReference>
<dbReference type="RefSeq" id="WP_123380849.1">
    <property type="nucleotide sequence ID" value="NZ_RJKN01000007.1"/>
</dbReference>
<proteinExistence type="predicted"/>
<dbReference type="GO" id="GO:0005886">
    <property type="term" value="C:plasma membrane"/>
    <property type="evidence" value="ECO:0007669"/>
    <property type="project" value="UniProtKB-SubCell"/>
</dbReference>
<dbReference type="Gene3D" id="3.10.580.10">
    <property type="entry name" value="CBS-domain"/>
    <property type="match status" value="1"/>
</dbReference>
<dbReference type="InterPro" id="IPR002550">
    <property type="entry name" value="CNNM"/>
</dbReference>
<evidence type="ECO:0000256" key="1">
    <source>
        <dbReference type="ARBA" id="ARBA00004651"/>
    </source>
</evidence>
<comment type="subcellular location">
    <subcellularLocation>
        <location evidence="1">Cell membrane</location>
        <topology evidence="1">Multi-pass membrane protein</topology>
    </subcellularLocation>
</comment>
<feature type="transmembrane region" description="Helical" evidence="5">
    <location>
        <begin position="6"/>
        <end position="28"/>
    </location>
</feature>
<keyword evidence="9" id="KW-1185">Reference proteome</keyword>
<evidence type="ECO:0000313" key="8">
    <source>
        <dbReference type="EMBL" id="ROP27268.1"/>
    </source>
</evidence>
<dbReference type="PANTHER" id="PTHR43099:SF5">
    <property type="entry name" value="HLYC_CORC FAMILY TRANSPORTER"/>
    <property type="match status" value="1"/>
</dbReference>
<dbReference type="AlphaFoldDB" id="A0A3N1GAQ7"/>
<feature type="transmembrane region" description="Helical" evidence="5">
    <location>
        <begin position="135"/>
        <end position="155"/>
    </location>
</feature>
<gene>
    <name evidence="8" type="ORF">EDC03_2793</name>
</gene>
<keyword evidence="4 5" id="KW-0812">Transmembrane</keyword>
<evidence type="ECO:0000256" key="3">
    <source>
        <dbReference type="PROSITE-ProRule" id="PRU00703"/>
    </source>
</evidence>
<accession>A0A3N1GAQ7</accession>
<evidence type="ECO:0000256" key="2">
    <source>
        <dbReference type="ARBA" id="ARBA00022475"/>
    </source>
</evidence>
<dbReference type="PANTHER" id="PTHR43099">
    <property type="entry name" value="UPF0053 PROTEIN YRKA"/>
    <property type="match status" value="1"/>
</dbReference>
<evidence type="ECO:0000259" key="7">
    <source>
        <dbReference type="PROSITE" id="PS51846"/>
    </source>
</evidence>
<feature type="domain" description="CBS" evidence="6">
    <location>
        <begin position="282"/>
        <end position="342"/>
    </location>
</feature>
<feature type="transmembrane region" description="Helical" evidence="5">
    <location>
        <begin position="98"/>
        <end position="123"/>
    </location>
</feature>
<comment type="caution">
    <text evidence="8">The sequence shown here is derived from an EMBL/GenBank/DDBJ whole genome shotgun (WGS) entry which is preliminary data.</text>
</comment>
<name>A0A3N1GAQ7_9ACTN</name>
<evidence type="ECO:0000256" key="5">
    <source>
        <dbReference type="SAM" id="Phobius"/>
    </source>
</evidence>
<organism evidence="8 9">
    <name type="scientific">Pseudokineococcus lusitanus</name>
    <dbReference type="NCBI Taxonomy" id="763993"/>
    <lineage>
        <taxon>Bacteria</taxon>
        <taxon>Bacillati</taxon>
        <taxon>Actinomycetota</taxon>
        <taxon>Actinomycetes</taxon>
        <taxon>Kineosporiales</taxon>
        <taxon>Kineosporiaceae</taxon>
        <taxon>Pseudokineococcus</taxon>
    </lineage>
</organism>
<keyword evidence="4 5" id="KW-1133">Transmembrane helix</keyword>
<evidence type="ECO:0000313" key="9">
    <source>
        <dbReference type="Proteomes" id="UP000276232"/>
    </source>
</evidence>
<dbReference type="Pfam" id="PF01595">
    <property type="entry name" value="CNNM"/>
    <property type="match status" value="1"/>
</dbReference>
<evidence type="ECO:0000256" key="4">
    <source>
        <dbReference type="PROSITE-ProRule" id="PRU01193"/>
    </source>
</evidence>
<evidence type="ECO:0000259" key="6">
    <source>
        <dbReference type="PROSITE" id="PS51371"/>
    </source>
</evidence>
<dbReference type="InterPro" id="IPR000644">
    <property type="entry name" value="CBS_dom"/>
</dbReference>
<dbReference type="Proteomes" id="UP000276232">
    <property type="component" value="Unassembled WGS sequence"/>
</dbReference>
<keyword evidence="4 5" id="KW-0472">Membrane</keyword>
<feature type="transmembrane region" description="Helical" evidence="5">
    <location>
        <begin position="56"/>
        <end position="78"/>
    </location>
</feature>
<dbReference type="PROSITE" id="PS51371">
    <property type="entry name" value="CBS"/>
    <property type="match status" value="1"/>
</dbReference>
<reference evidence="8 9" key="1">
    <citation type="journal article" date="2015" name="Stand. Genomic Sci.">
        <title>Genomic Encyclopedia of Bacterial and Archaeal Type Strains, Phase III: the genomes of soil and plant-associated and newly described type strains.</title>
        <authorList>
            <person name="Whitman W.B."/>
            <person name="Woyke T."/>
            <person name="Klenk H.P."/>
            <person name="Zhou Y."/>
            <person name="Lilburn T.G."/>
            <person name="Beck B.J."/>
            <person name="De Vos P."/>
            <person name="Vandamme P."/>
            <person name="Eisen J.A."/>
            <person name="Garrity G."/>
            <person name="Hugenholtz P."/>
            <person name="Kyrpides N.C."/>
        </authorList>
    </citation>
    <scope>NUCLEOTIDE SEQUENCE [LARGE SCALE GENOMIC DNA]</scope>
    <source>
        <strain evidence="8 9">CECT 7306</strain>
    </source>
</reference>
<dbReference type="InterPro" id="IPR046342">
    <property type="entry name" value="CBS_dom_sf"/>
</dbReference>
<feature type="domain" description="CNNM transmembrane" evidence="7">
    <location>
        <begin position="1"/>
        <end position="202"/>
    </location>
</feature>